<dbReference type="GO" id="GO:1990961">
    <property type="term" value="P:xenobiotic detoxification by transmembrane export across the plasma membrane"/>
    <property type="evidence" value="ECO:0007669"/>
    <property type="project" value="TreeGrafter"/>
</dbReference>
<dbReference type="EMBL" id="JAVRRL010000092">
    <property type="protein sequence ID" value="KAK5108203.1"/>
    <property type="molecule type" value="Genomic_DNA"/>
</dbReference>
<dbReference type="PANTHER" id="PTHR23502">
    <property type="entry name" value="MAJOR FACILITATOR SUPERFAMILY"/>
    <property type="match status" value="1"/>
</dbReference>
<dbReference type="CDD" id="cd17323">
    <property type="entry name" value="MFS_Tpo1_MDR_like"/>
    <property type="match status" value="1"/>
</dbReference>
<feature type="transmembrane region" description="Helical" evidence="10">
    <location>
        <begin position="339"/>
        <end position="358"/>
    </location>
</feature>
<dbReference type="Gene3D" id="1.20.1250.20">
    <property type="entry name" value="MFS general substrate transporter like domains"/>
    <property type="match status" value="1"/>
</dbReference>
<dbReference type="InterPro" id="IPR036259">
    <property type="entry name" value="MFS_trans_sf"/>
</dbReference>
<feature type="transmembrane region" description="Helical" evidence="10">
    <location>
        <begin position="103"/>
        <end position="125"/>
    </location>
</feature>
<organism evidence="12 13">
    <name type="scientific">Meristemomyces frigidus</name>
    <dbReference type="NCBI Taxonomy" id="1508187"/>
    <lineage>
        <taxon>Eukaryota</taxon>
        <taxon>Fungi</taxon>
        <taxon>Dikarya</taxon>
        <taxon>Ascomycota</taxon>
        <taxon>Pezizomycotina</taxon>
        <taxon>Dothideomycetes</taxon>
        <taxon>Dothideomycetidae</taxon>
        <taxon>Mycosphaerellales</taxon>
        <taxon>Teratosphaeriaceae</taxon>
        <taxon>Meristemomyces</taxon>
    </lineage>
</organism>
<keyword evidence="3 10" id="KW-1133">Transmembrane helix</keyword>
<evidence type="ECO:0000256" key="8">
    <source>
        <dbReference type="ARBA" id="ARBA00077167"/>
    </source>
</evidence>
<dbReference type="SUPFAM" id="SSF103473">
    <property type="entry name" value="MFS general substrate transporter"/>
    <property type="match status" value="1"/>
</dbReference>
<reference evidence="12" key="1">
    <citation type="submission" date="2023-08" db="EMBL/GenBank/DDBJ databases">
        <title>Black Yeasts Isolated from many extreme environments.</title>
        <authorList>
            <person name="Coleine C."/>
            <person name="Stajich J.E."/>
            <person name="Selbmann L."/>
        </authorList>
    </citation>
    <scope>NUCLEOTIDE SEQUENCE</scope>
    <source>
        <strain evidence="12">CCFEE 5401</strain>
    </source>
</reference>
<evidence type="ECO:0000256" key="2">
    <source>
        <dbReference type="ARBA" id="ARBA00022692"/>
    </source>
</evidence>
<feature type="transmembrane region" description="Helical" evidence="10">
    <location>
        <begin position="171"/>
        <end position="190"/>
    </location>
</feature>
<dbReference type="GO" id="GO:0015244">
    <property type="term" value="F:fluconazole transmembrane transporter activity"/>
    <property type="evidence" value="ECO:0007669"/>
    <property type="project" value="TreeGrafter"/>
</dbReference>
<evidence type="ECO:0000256" key="5">
    <source>
        <dbReference type="ARBA" id="ARBA00038347"/>
    </source>
</evidence>
<dbReference type="PANTHER" id="PTHR23502:SF23">
    <property type="entry name" value="FLUCONAZOLE RESISTANCE PROTEIN 1"/>
    <property type="match status" value="1"/>
</dbReference>
<comment type="caution">
    <text evidence="12">The sequence shown here is derived from an EMBL/GenBank/DDBJ whole genome shotgun (WGS) entry which is preliminary data.</text>
</comment>
<proteinExistence type="inferred from homology"/>
<sequence>MADTVKDTLFAAIVRLATGRRLLAFDDEHDEDKRQIYLYHHQDVPTSRPDSTPKTSSETTLADKSAVPTDPDRAEKGEKTLLVEWVVDDPHNPLNWSAAKKCFVMFNICLLTTSVYIGSAIYTAGLQGVMQQFHVSQTIAILGLTLYVAGYGLGPMLWAPMSEVPFFGRNPIYVGTLFVFVALNFGVIYAKNTGMLLAFRFLTGFFGSPVLATGGASIADLYKPSKRPYALAIYGMANVLGPVLGPLVGGFAAQAKGWKWTIWELIWLSGTALVWLFFTLPETSAANILYRRTQRLRKNLPAGVEIECEAEIEARLITPREGLMMTFVRPFTLTFCEPILLVLNLYIALVYAILYLWLESIPLAFEGRYHFSLGLTGVAYSGLLVGAIITLAGFFIHYRWRVEPQFDENGDIHPEARLTIAFAGAFGLPICLFVFGWTARPDIHWIVPIIGTSFFSFGAFCLFMSVLSYIGDAYPKYIASVYAGNDLFRSAFGAAFPIIAGPMFRKLGLDWGNSLLGFISILFIPAPFIIYWKGPAIRRRSKAARHDI</sequence>
<evidence type="ECO:0000256" key="4">
    <source>
        <dbReference type="ARBA" id="ARBA00023136"/>
    </source>
</evidence>
<evidence type="ECO:0000256" key="1">
    <source>
        <dbReference type="ARBA" id="ARBA00004141"/>
    </source>
</evidence>
<feature type="transmembrane region" description="Helical" evidence="10">
    <location>
        <begin position="445"/>
        <end position="467"/>
    </location>
</feature>
<evidence type="ECO:0000256" key="3">
    <source>
        <dbReference type="ARBA" id="ARBA00022989"/>
    </source>
</evidence>
<feature type="region of interest" description="Disordered" evidence="9">
    <location>
        <begin position="41"/>
        <end position="73"/>
    </location>
</feature>
<feature type="transmembrane region" description="Helical" evidence="10">
    <location>
        <begin position="265"/>
        <end position="290"/>
    </location>
</feature>
<protein>
    <recommendedName>
        <fullName evidence="7">Cercosporin MFS transporter CTB4</fullName>
    </recommendedName>
    <alternativeName>
        <fullName evidence="8">Cercosporin toxin biosynthesis cluster protein 4</fullName>
    </alternativeName>
</protein>
<feature type="transmembrane region" description="Helical" evidence="10">
    <location>
        <begin position="487"/>
        <end position="505"/>
    </location>
</feature>
<feature type="compositionally biased region" description="Polar residues" evidence="9">
    <location>
        <begin position="44"/>
        <end position="62"/>
    </location>
</feature>
<dbReference type="Proteomes" id="UP001310890">
    <property type="component" value="Unassembled WGS sequence"/>
</dbReference>
<feature type="transmembrane region" description="Helical" evidence="10">
    <location>
        <begin position="418"/>
        <end position="439"/>
    </location>
</feature>
<evidence type="ECO:0000259" key="11">
    <source>
        <dbReference type="PROSITE" id="PS50850"/>
    </source>
</evidence>
<feature type="domain" description="Major facilitator superfamily (MFS) profile" evidence="11">
    <location>
        <begin position="104"/>
        <end position="538"/>
    </location>
</feature>
<feature type="transmembrane region" description="Helical" evidence="10">
    <location>
        <begin position="137"/>
        <end position="159"/>
    </location>
</feature>
<dbReference type="InterPro" id="IPR020846">
    <property type="entry name" value="MFS_dom"/>
</dbReference>
<dbReference type="FunFam" id="1.20.1250.20:FF:000011">
    <property type="entry name" value="MFS multidrug transporter, putative"/>
    <property type="match status" value="1"/>
</dbReference>
<feature type="transmembrane region" description="Helical" evidence="10">
    <location>
        <begin position="378"/>
        <end position="398"/>
    </location>
</feature>
<evidence type="ECO:0000313" key="13">
    <source>
        <dbReference type="Proteomes" id="UP001310890"/>
    </source>
</evidence>
<comment type="subcellular location">
    <subcellularLocation>
        <location evidence="1">Membrane</location>
        <topology evidence="1">Multi-pass membrane protein</topology>
    </subcellularLocation>
</comment>
<feature type="transmembrane region" description="Helical" evidence="10">
    <location>
        <begin position="196"/>
        <end position="219"/>
    </location>
</feature>
<feature type="transmembrane region" description="Helical" evidence="10">
    <location>
        <begin position="231"/>
        <end position="253"/>
    </location>
</feature>
<dbReference type="PROSITE" id="PS50850">
    <property type="entry name" value="MFS"/>
    <property type="match status" value="1"/>
</dbReference>
<name>A0AAN7TKP2_9PEZI</name>
<dbReference type="Pfam" id="PF07690">
    <property type="entry name" value="MFS_1"/>
    <property type="match status" value="1"/>
</dbReference>
<keyword evidence="4 10" id="KW-0472">Membrane</keyword>
<evidence type="ECO:0000256" key="9">
    <source>
        <dbReference type="SAM" id="MobiDB-lite"/>
    </source>
</evidence>
<dbReference type="AlphaFoldDB" id="A0AAN7TKP2"/>
<dbReference type="InterPro" id="IPR011701">
    <property type="entry name" value="MFS"/>
</dbReference>
<evidence type="ECO:0000256" key="10">
    <source>
        <dbReference type="SAM" id="Phobius"/>
    </source>
</evidence>
<feature type="transmembrane region" description="Helical" evidence="10">
    <location>
        <begin position="511"/>
        <end position="532"/>
    </location>
</feature>
<comment type="similarity">
    <text evidence="5">Belongs to the major facilitator superfamily. CAR1 family.</text>
</comment>
<evidence type="ECO:0000313" key="12">
    <source>
        <dbReference type="EMBL" id="KAK5108203.1"/>
    </source>
</evidence>
<dbReference type="GO" id="GO:0005886">
    <property type="term" value="C:plasma membrane"/>
    <property type="evidence" value="ECO:0007669"/>
    <property type="project" value="TreeGrafter"/>
</dbReference>
<evidence type="ECO:0000256" key="7">
    <source>
        <dbReference type="ARBA" id="ARBA00069139"/>
    </source>
</evidence>
<accession>A0AAN7TKP2</accession>
<evidence type="ECO:0000256" key="6">
    <source>
        <dbReference type="ARBA" id="ARBA00053977"/>
    </source>
</evidence>
<comment type="function">
    <text evidence="6">MFS transporter; part of the gene cluster that mediates the biosynthesis of cercosporin, a light-activated, non-host-selective toxin. The perylenequinone chromophore of cercosporin absorbs light energy to attain an electronically-activated triplet state and produces active oxygen species such as the hydroxyl radical, superoxide, hydrogen peroxide or singlet oxygen upon reaction with oxygen molecules. These reactive oxygen species cause damage to various cellular components including lipids, proteins and nucleic acids. Responsible for secretion and accumulation of cercosporin, but does not play any roles in self-protection against the toxicity of cercosporin.</text>
</comment>
<keyword evidence="2 10" id="KW-0812">Transmembrane</keyword>
<gene>
    <name evidence="12" type="ORF">LTR62_008659</name>
</gene>